<dbReference type="EMBL" id="BMMZ01000004">
    <property type="protein sequence ID" value="GGL62343.1"/>
    <property type="molecule type" value="Genomic_DNA"/>
</dbReference>
<dbReference type="AlphaFoldDB" id="A0A917S8I9"/>
<evidence type="ECO:0000313" key="3">
    <source>
        <dbReference type="Proteomes" id="UP000613840"/>
    </source>
</evidence>
<protein>
    <submittedName>
        <fullName evidence="2">Uncharacterized protein</fullName>
    </submittedName>
</protein>
<feature type="compositionally biased region" description="Basic and acidic residues" evidence="1">
    <location>
        <begin position="27"/>
        <end position="39"/>
    </location>
</feature>
<proteinExistence type="predicted"/>
<accession>A0A917S8I9</accession>
<gene>
    <name evidence="2" type="ORF">GCM10011575_21090</name>
</gene>
<reference evidence="2" key="1">
    <citation type="journal article" date="2014" name="Int. J. Syst. Evol. Microbiol.">
        <title>Complete genome sequence of Corynebacterium casei LMG S-19264T (=DSM 44701T), isolated from a smear-ripened cheese.</title>
        <authorList>
            <consortium name="US DOE Joint Genome Institute (JGI-PGF)"/>
            <person name="Walter F."/>
            <person name="Albersmeier A."/>
            <person name="Kalinowski J."/>
            <person name="Ruckert C."/>
        </authorList>
    </citation>
    <scope>NUCLEOTIDE SEQUENCE</scope>
    <source>
        <strain evidence="2">CGMCC 4.7306</strain>
    </source>
</reference>
<evidence type="ECO:0000313" key="2">
    <source>
        <dbReference type="EMBL" id="GGL62343.1"/>
    </source>
</evidence>
<sequence>MTISDAFAELVERNGGVMGGCWCQNPHRDPGLEKPDAKRVAKTGAGRSRLRGSRRT</sequence>
<reference evidence="2" key="2">
    <citation type="submission" date="2020-09" db="EMBL/GenBank/DDBJ databases">
        <authorList>
            <person name="Sun Q."/>
            <person name="Zhou Y."/>
        </authorList>
    </citation>
    <scope>NUCLEOTIDE SEQUENCE</scope>
    <source>
        <strain evidence="2">CGMCC 4.7306</strain>
    </source>
</reference>
<comment type="caution">
    <text evidence="2">The sequence shown here is derived from an EMBL/GenBank/DDBJ whole genome shotgun (WGS) entry which is preliminary data.</text>
</comment>
<dbReference type="Proteomes" id="UP000613840">
    <property type="component" value="Unassembled WGS sequence"/>
</dbReference>
<organism evidence="2 3">
    <name type="scientific">Microlunatus endophyticus</name>
    <dbReference type="NCBI Taxonomy" id="1716077"/>
    <lineage>
        <taxon>Bacteria</taxon>
        <taxon>Bacillati</taxon>
        <taxon>Actinomycetota</taxon>
        <taxon>Actinomycetes</taxon>
        <taxon>Propionibacteriales</taxon>
        <taxon>Propionibacteriaceae</taxon>
        <taxon>Microlunatus</taxon>
    </lineage>
</organism>
<feature type="region of interest" description="Disordered" evidence="1">
    <location>
        <begin position="27"/>
        <end position="56"/>
    </location>
</feature>
<evidence type="ECO:0000256" key="1">
    <source>
        <dbReference type="SAM" id="MobiDB-lite"/>
    </source>
</evidence>
<name>A0A917S8I9_9ACTN</name>
<keyword evidence="3" id="KW-1185">Reference proteome</keyword>